<accession>A0A0N4WMQ4</accession>
<name>A0A0N4WMQ4_HAEPC</name>
<evidence type="ECO:0000313" key="4">
    <source>
        <dbReference type="WBParaSite" id="HPLM_0001250501-mRNA-1"/>
    </source>
</evidence>
<sequence length="104" mass="12082">MMKLILLVLCFYILDVTAAPQTDVLGAQEIPLEARELSGETLVEYLKKNQELFEVDPNPAPGFEYKIMDMKFMEQELNPVVKDDNDEEEDIPPKYVYHCIFYGF</sequence>
<organism evidence="4">
    <name type="scientific">Haemonchus placei</name>
    <name type="common">Barber's pole worm</name>
    <dbReference type="NCBI Taxonomy" id="6290"/>
    <lineage>
        <taxon>Eukaryota</taxon>
        <taxon>Metazoa</taxon>
        <taxon>Ecdysozoa</taxon>
        <taxon>Nematoda</taxon>
        <taxon>Chromadorea</taxon>
        <taxon>Rhabditida</taxon>
        <taxon>Rhabditina</taxon>
        <taxon>Rhabditomorpha</taxon>
        <taxon>Strongyloidea</taxon>
        <taxon>Trichostrongylidae</taxon>
        <taxon>Haemonchus</taxon>
    </lineage>
</organism>
<keyword evidence="1" id="KW-0732">Signal</keyword>
<keyword evidence="3" id="KW-1185">Reference proteome</keyword>
<feature type="chain" id="PRO_5043123867" evidence="1">
    <location>
        <begin position="19"/>
        <end position="104"/>
    </location>
</feature>
<gene>
    <name evidence="2" type="ORF">HPLM_LOCUS12497</name>
</gene>
<evidence type="ECO:0000313" key="3">
    <source>
        <dbReference type="Proteomes" id="UP000268014"/>
    </source>
</evidence>
<evidence type="ECO:0000313" key="2">
    <source>
        <dbReference type="EMBL" id="VDO45831.1"/>
    </source>
</evidence>
<reference evidence="4" key="1">
    <citation type="submission" date="2017-02" db="UniProtKB">
        <authorList>
            <consortium name="WormBaseParasite"/>
        </authorList>
    </citation>
    <scope>IDENTIFICATION</scope>
</reference>
<feature type="signal peptide" evidence="1">
    <location>
        <begin position="1"/>
        <end position="18"/>
    </location>
</feature>
<dbReference type="WBParaSite" id="HPLM_0001250501-mRNA-1">
    <property type="protein sequence ID" value="HPLM_0001250501-mRNA-1"/>
    <property type="gene ID" value="HPLM_0001250501"/>
</dbReference>
<dbReference type="EMBL" id="UZAF01017883">
    <property type="protein sequence ID" value="VDO45831.1"/>
    <property type="molecule type" value="Genomic_DNA"/>
</dbReference>
<proteinExistence type="predicted"/>
<protein>
    <submittedName>
        <fullName evidence="4">Secreted protein</fullName>
    </submittedName>
</protein>
<reference evidence="2 3" key="2">
    <citation type="submission" date="2018-11" db="EMBL/GenBank/DDBJ databases">
        <authorList>
            <consortium name="Pathogen Informatics"/>
        </authorList>
    </citation>
    <scope>NUCLEOTIDE SEQUENCE [LARGE SCALE GENOMIC DNA]</scope>
    <source>
        <strain evidence="2 3">MHpl1</strain>
    </source>
</reference>
<dbReference type="Proteomes" id="UP000268014">
    <property type="component" value="Unassembled WGS sequence"/>
</dbReference>
<evidence type="ECO:0000256" key="1">
    <source>
        <dbReference type="SAM" id="SignalP"/>
    </source>
</evidence>
<dbReference type="AlphaFoldDB" id="A0A0N4WMQ4"/>